<gene>
    <name evidence="10 12" type="primary">recC</name>
    <name evidence="12" type="ORF">NCTC10296_02270</name>
</gene>
<dbReference type="Gene3D" id="3.40.50.300">
    <property type="entry name" value="P-loop containing nucleotide triphosphate hydrolases"/>
    <property type="match status" value="2"/>
</dbReference>
<evidence type="ECO:0000256" key="1">
    <source>
        <dbReference type="ARBA" id="ARBA00022722"/>
    </source>
</evidence>
<dbReference type="KEGG" id="nci:NCTC10296_02270"/>
<sequence length="1079" mass="122059">MLYLYQSNRLEDLAELLQAVKTRQPLRHLLASEEIIVQSQGMRRFLSRHLARETGIAANLKFSLPAGLAWRLMRDTLPDIPALNPFSPEVMRWRLLDLFSDRHFHHAPEFALSRAALGAYLQRGGNAAYQLAGQMADIFDQYLIYRADWLDAWQAGKTLGLGGDEAWQAELWRFLDDGSQTAPHRAALWQQFLGALDKAKLPERFFVFGIATLAPLYLELLQALSRHCDIHVFALNPSSEYWGNIIEPAQILKSGADIDLSQSGHPLLASLGKQGRDFFDALIEAGAQTELAVYSDAAASESLLHRLQHDIQTLSLPAAAETPSEPDGSIRIVSAHSPLRELQILKDHILRVLNEHPGWQPHDIAVLTPNIEPYSPYIEAVFGRQTGGGQALPYSISDVKLSRRQPLLHALEQTLELLESRFETDKVLPLLENETVLRRFGLSRQDLPLLHETVAQLNIHWGMGGEMRGGRDALFTWQQGLDRLVLGWMMPGNTGTLWQNISALPGNLNLLEPLSRFAAFFRTLANIRRAWQRAADVPEWTQRVRRLTAHLFQPESGDQHAVQQIEQALAQWQEEAALAGFRQALPQHTAIRHITRFLESRSEAGFLRSGITFCSMVPMRSLPFKMLCLIGLNDTDFPRNTRASGFDLIARHPRKGDRARRDDDRYLFLEALMSAREILYLSYQGRSIQNNDLLAPSALLPELIDTLSAMTGLPPEQLSEQMIENHPLQAFSPQYFVSDRHYTNSRSDYAEALNRPQKPVQPFFSRPLAEPETACTVSHGRLIQFWRNPVRAWLQQNLNWREPYIDEAWDSAEPFTPEHSSRITAEYTAARRHNRDFNLTAERLAAESMLPAGELGKLWRNEFEAKAKSLDTALVQSPKLPAAPYTLTLGKHTLEGSLGKLYRHGLIDFQNEQPNAPRKIELMLEHLIFNAVRPDGTESFQSHWLLPDDPVFLPEIPQEEAQNLLALWLDYYVLGQTQPLPFFPKTNLAAAEAWLNPGKDDPADKAKKEAYKAYNGSKMSTGQREYTEVDLVFGSADEAPPEQQLFWVLTEQMLVPTLSACPRLQENEGNKTEAEAEAK</sequence>
<dbReference type="GO" id="GO:0003677">
    <property type="term" value="F:DNA binding"/>
    <property type="evidence" value="ECO:0007669"/>
    <property type="project" value="UniProtKB-UniRule"/>
</dbReference>
<evidence type="ECO:0000313" key="12">
    <source>
        <dbReference type="EMBL" id="VEF03343.1"/>
    </source>
</evidence>
<dbReference type="NCBIfam" id="TIGR01450">
    <property type="entry name" value="recC"/>
    <property type="match status" value="1"/>
</dbReference>
<dbReference type="InterPro" id="IPR041500">
    <property type="entry name" value="RecC_C"/>
</dbReference>
<evidence type="ECO:0000313" key="13">
    <source>
        <dbReference type="Proteomes" id="UP000279284"/>
    </source>
</evidence>
<dbReference type="RefSeq" id="WP_085417122.1">
    <property type="nucleotide sequence ID" value="NZ_CAUJPY010000023.1"/>
</dbReference>
<keyword evidence="5 10" id="KW-0347">Helicase</keyword>
<dbReference type="PIRSF" id="PIRSF000980">
    <property type="entry name" value="RecC"/>
    <property type="match status" value="1"/>
</dbReference>
<dbReference type="Pfam" id="PF17946">
    <property type="entry name" value="RecC_C"/>
    <property type="match status" value="1"/>
</dbReference>
<dbReference type="InterPro" id="IPR011335">
    <property type="entry name" value="Restrct_endonuc-II-like"/>
</dbReference>
<comment type="function">
    <text evidence="10">A helicase/nuclease that prepares dsDNA breaks (DSB) for recombinational DNA repair. Binds to DSBs and unwinds DNA via a highly rapid and processive ATP-dependent bidirectional helicase activity. Unwinds dsDNA until it encounters a Chi (crossover hotspot instigator) sequence from the 3' direction. Cuts ssDNA a few nucleotides 3' to the Chi site. The properties and activities of the enzyme are changed at Chi. The Chi-altered holoenzyme produces a long 3'-ssDNA overhang and facilitates RecA-binding to the ssDNA for homologous DNA recombination and repair. Holoenzyme degrades any linearized DNA that is unable to undergo homologous recombination. In the holoenzyme this subunit recognizes the wild-type Chi sequence, and when added to isolated RecB increases its ATP-dependent helicase processivity.</text>
</comment>
<keyword evidence="3 10" id="KW-0227">DNA damage</keyword>
<evidence type="ECO:0000256" key="6">
    <source>
        <dbReference type="ARBA" id="ARBA00022839"/>
    </source>
</evidence>
<dbReference type="OrthoDB" id="9762834at2"/>
<comment type="subunit">
    <text evidence="10">Heterotrimer of RecB, RecC and RecD. All subunits contribute to DNA-binding.</text>
</comment>
<dbReference type="PANTHER" id="PTHR30591:SF1">
    <property type="entry name" value="RECBCD ENZYME SUBUNIT RECC"/>
    <property type="match status" value="1"/>
</dbReference>
<evidence type="ECO:0000256" key="4">
    <source>
        <dbReference type="ARBA" id="ARBA00022801"/>
    </source>
</evidence>
<dbReference type="Pfam" id="PF04257">
    <property type="entry name" value="Exonuc_V_gamma"/>
    <property type="match status" value="1"/>
</dbReference>
<dbReference type="SUPFAM" id="SSF52540">
    <property type="entry name" value="P-loop containing nucleoside triphosphate hydrolases"/>
    <property type="match status" value="2"/>
</dbReference>
<dbReference type="PANTHER" id="PTHR30591">
    <property type="entry name" value="RECBCD ENZYME SUBUNIT RECC"/>
    <property type="match status" value="1"/>
</dbReference>
<reference evidence="12 13" key="1">
    <citation type="submission" date="2018-12" db="EMBL/GenBank/DDBJ databases">
        <authorList>
            <consortium name="Pathogen Informatics"/>
        </authorList>
    </citation>
    <scope>NUCLEOTIDE SEQUENCE [LARGE SCALE GENOMIC DNA]</scope>
    <source>
        <strain evidence="12 13">NCTC10296</strain>
    </source>
</reference>
<comment type="miscellaneous">
    <text evidence="10">In the RecBCD complex, RecB has a slow 3'-5' helicase, an exonuclease activity and loads RecA onto ssDNA, RecD has a fast 5'-3' helicase activity, while RecC stimulates the ATPase and processivity of the RecB helicase and contributes to recognition of the Chi site.</text>
</comment>
<dbReference type="GO" id="GO:0003678">
    <property type="term" value="F:DNA helicase activity"/>
    <property type="evidence" value="ECO:0007669"/>
    <property type="project" value="UniProtKB-UniRule"/>
</dbReference>
<dbReference type="Gene3D" id="1.10.10.160">
    <property type="match status" value="1"/>
</dbReference>
<keyword evidence="2 10" id="KW-0547">Nucleotide-binding</keyword>
<dbReference type="GO" id="GO:0009338">
    <property type="term" value="C:exodeoxyribonuclease V complex"/>
    <property type="evidence" value="ECO:0007669"/>
    <property type="project" value="InterPro"/>
</dbReference>
<evidence type="ECO:0000256" key="7">
    <source>
        <dbReference type="ARBA" id="ARBA00022840"/>
    </source>
</evidence>
<evidence type="ECO:0000256" key="5">
    <source>
        <dbReference type="ARBA" id="ARBA00022806"/>
    </source>
</evidence>
<name>A0A448DAX4_9NEIS</name>
<protein>
    <recommendedName>
        <fullName evidence="10">RecBCD enzyme subunit RecC</fullName>
    </recommendedName>
    <alternativeName>
        <fullName evidence="10">Exonuclease V subunit RecC</fullName>
        <shortName evidence="10">ExoV subunit RecC</shortName>
    </alternativeName>
    <alternativeName>
        <fullName evidence="10">Helicase/nuclease RecBCD subunit RecC</fullName>
    </alternativeName>
</protein>
<dbReference type="InterPro" id="IPR006697">
    <property type="entry name" value="RecC"/>
</dbReference>
<evidence type="ECO:0000256" key="10">
    <source>
        <dbReference type="HAMAP-Rule" id="MF_01486"/>
    </source>
</evidence>
<keyword evidence="7 10" id="KW-0067">ATP-binding</keyword>
<keyword evidence="9 10" id="KW-0234">DNA repair</keyword>
<keyword evidence="8 10" id="KW-0238">DNA-binding</keyword>
<evidence type="ECO:0000256" key="2">
    <source>
        <dbReference type="ARBA" id="ARBA00022741"/>
    </source>
</evidence>
<proteinExistence type="inferred from homology"/>
<dbReference type="InterPro" id="IPR013986">
    <property type="entry name" value="DExx_box_DNA_helicase_dom_sf"/>
</dbReference>
<keyword evidence="13" id="KW-1185">Reference proteome</keyword>
<dbReference type="InterPro" id="IPR027417">
    <property type="entry name" value="P-loop_NTPase"/>
</dbReference>
<dbReference type="EMBL" id="LR134313">
    <property type="protein sequence ID" value="VEF03343.1"/>
    <property type="molecule type" value="Genomic_DNA"/>
</dbReference>
<dbReference type="Gene3D" id="3.40.50.10930">
    <property type="match status" value="1"/>
</dbReference>
<dbReference type="Proteomes" id="UP000279284">
    <property type="component" value="Chromosome"/>
</dbReference>
<organism evidence="12 13">
    <name type="scientific">Neisseria canis</name>
    <dbReference type="NCBI Taxonomy" id="493"/>
    <lineage>
        <taxon>Bacteria</taxon>
        <taxon>Pseudomonadati</taxon>
        <taxon>Pseudomonadota</taxon>
        <taxon>Betaproteobacteria</taxon>
        <taxon>Neisseriales</taxon>
        <taxon>Neisseriaceae</taxon>
        <taxon>Neisseria</taxon>
    </lineage>
</organism>
<keyword evidence="4 10" id="KW-0378">Hydrolase</keyword>
<dbReference type="GO" id="GO:0005524">
    <property type="term" value="F:ATP binding"/>
    <property type="evidence" value="ECO:0007669"/>
    <property type="project" value="UniProtKB-UniRule"/>
</dbReference>
<dbReference type="AlphaFoldDB" id="A0A448DAX4"/>
<dbReference type="GO" id="GO:0008854">
    <property type="term" value="F:exodeoxyribonuclease V activity"/>
    <property type="evidence" value="ECO:0007669"/>
    <property type="project" value="InterPro"/>
</dbReference>
<keyword evidence="6 10" id="KW-0269">Exonuclease</keyword>
<accession>A0A448DAX4</accession>
<feature type="domain" description="RecC C-terminal" evidence="11">
    <location>
        <begin position="776"/>
        <end position="993"/>
    </location>
</feature>
<dbReference type="STRING" id="493.BWD07_09115"/>
<evidence type="ECO:0000256" key="3">
    <source>
        <dbReference type="ARBA" id="ARBA00022763"/>
    </source>
</evidence>
<dbReference type="GO" id="GO:0000724">
    <property type="term" value="P:double-strand break repair via homologous recombination"/>
    <property type="evidence" value="ECO:0007669"/>
    <property type="project" value="UniProtKB-UniRule"/>
</dbReference>
<comment type="similarity">
    <text evidence="10">Belongs to the RecC family.</text>
</comment>
<dbReference type="HAMAP" id="MF_01486">
    <property type="entry name" value="RecC"/>
    <property type="match status" value="1"/>
</dbReference>
<keyword evidence="1 10" id="KW-0540">Nuclease</keyword>
<dbReference type="SUPFAM" id="SSF52980">
    <property type="entry name" value="Restriction endonuclease-like"/>
    <property type="match status" value="1"/>
</dbReference>
<evidence type="ECO:0000259" key="11">
    <source>
        <dbReference type="Pfam" id="PF17946"/>
    </source>
</evidence>
<evidence type="ECO:0000256" key="8">
    <source>
        <dbReference type="ARBA" id="ARBA00023125"/>
    </source>
</evidence>
<evidence type="ECO:0000256" key="9">
    <source>
        <dbReference type="ARBA" id="ARBA00023204"/>
    </source>
</evidence>